<name>A0A1H0P796_9PSED</name>
<dbReference type="PANTHER" id="PTHR30469:SF33">
    <property type="entry name" value="SLR1207 PROTEIN"/>
    <property type="match status" value="1"/>
</dbReference>
<evidence type="ECO:0000259" key="1">
    <source>
        <dbReference type="Pfam" id="PF25984"/>
    </source>
</evidence>
<dbReference type="OrthoDB" id="9785187at2"/>
<protein>
    <submittedName>
        <fullName evidence="2">HlyD family secretion protein</fullName>
    </submittedName>
</protein>
<dbReference type="Gene3D" id="2.40.50.100">
    <property type="match status" value="1"/>
</dbReference>
<sequence>MKKPVLFALAVLGIVGGLVAAYLFGRTPQTLPPAFAPASSTFDTAIYANGIIESEQSGGSNIVIYPQVAGPVTQVLVHEGQSVSRGTPLVNLDDAVPRANFELAQANLATARDQYNKRLSSYAIDPKSISKDTLDTAKDLMVQAQAALKASAAVLAQYAIKAPADGVVLAINSAVGSYVSPQGAYEVYTQAFSPLVVMSANQDHLAVRCYVDEILIARIPPPERIRAQMLIHGTDIKVPLEFVRVQPYVSPKIELSNQRQEKVDLRVLAVIFRFEKKDLPMVYPGQLVDVFIGQKE</sequence>
<dbReference type="GO" id="GO:0015562">
    <property type="term" value="F:efflux transmembrane transporter activity"/>
    <property type="evidence" value="ECO:0007669"/>
    <property type="project" value="TreeGrafter"/>
</dbReference>
<dbReference type="Proteomes" id="UP000198827">
    <property type="component" value="Chromosome I"/>
</dbReference>
<dbReference type="Gene3D" id="1.10.287.470">
    <property type="entry name" value="Helix hairpin bin"/>
    <property type="match status" value="1"/>
</dbReference>
<accession>A0A1H0P796</accession>
<dbReference type="InterPro" id="IPR058639">
    <property type="entry name" value="BSH_YknX-like"/>
</dbReference>
<dbReference type="AlphaFoldDB" id="A0A1H0P796"/>
<evidence type="ECO:0000313" key="3">
    <source>
        <dbReference type="Proteomes" id="UP000198827"/>
    </source>
</evidence>
<dbReference type="PANTHER" id="PTHR30469">
    <property type="entry name" value="MULTIDRUG RESISTANCE PROTEIN MDTA"/>
    <property type="match status" value="1"/>
</dbReference>
<proteinExistence type="predicted"/>
<dbReference type="Pfam" id="PF25984">
    <property type="entry name" value="BSH_YknX"/>
    <property type="match status" value="1"/>
</dbReference>
<reference evidence="2 3" key="1">
    <citation type="submission" date="2016-10" db="EMBL/GenBank/DDBJ databases">
        <authorList>
            <person name="de Groot N.N."/>
        </authorList>
    </citation>
    <scope>NUCLEOTIDE SEQUENCE [LARGE SCALE GENOMIC DNA]</scope>
    <source>
        <strain evidence="2 3">CECT 7543</strain>
    </source>
</reference>
<dbReference type="RefSeq" id="WP_090184094.1">
    <property type="nucleotide sequence ID" value="NZ_LT629705.1"/>
</dbReference>
<evidence type="ECO:0000313" key="2">
    <source>
        <dbReference type="EMBL" id="SDP00629.1"/>
    </source>
</evidence>
<dbReference type="EMBL" id="LT629705">
    <property type="protein sequence ID" value="SDP00629.1"/>
    <property type="molecule type" value="Genomic_DNA"/>
</dbReference>
<feature type="domain" description="YknX-like barrel-sandwich hybrid" evidence="1">
    <location>
        <begin position="64"/>
        <end position="175"/>
    </location>
</feature>
<gene>
    <name evidence="2" type="ORF">SAMN04489798_4438</name>
</gene>
<dbReference type="SUPFAM" id="SSF111369">
    <property type="entry name" value="HlyD-like secretion proteins"/>
    <property type="match status" value="1"/>
</dbReference>
<dbReference type="GO" id="GO:1990281">
    <property type="term" value="C:efflux pump complex"/>
    <property type="evidence" value="ECO:0007669"/>
    <property type="project" value="TreeGrafter"/>
</dbReference>
<organism evidence="2 3">
    <name type="scientific">Pseudomonas arsenicoxydans</name>
    <dbReference type="NCBI Taxonomy" id="702115"/>
    <lineage>
        <taxon>Bacteria</taxon>
        <taxon>Pseudomonadati</taxon>
        <taxon>Pseudomonadota</taxon>
        <taxon>Gammaproteobacteria</taxon>
        <taxon>Pseudomonadales</taxon>
        <taxon>Pseudomonadaceae</taxon>
        <taxon>Pseudomonas</taxon>
    </lineage>
</organism>